<accession>A0AA97H4H3</accession>
<reference evidence="5" key="3">
    <citation type="submission" date="2024-06" db="EMBL/GenBank/DDBJ databases">
        <authorList>
            <person name="Zeng C."/>
        </authorList>
    </citation>
    <scope>NUCLEOTIDE SEQUENCE [LARGE SCALE GENOMIC DNA]</scope>
    <source>
        <strain evidence="5">ZCY20-5</strain>
    </source>
</reference>
<reference evidence="4 5" key="2">
    <citation type="submission" date="2024-06" db="EMBL/GenBank/DDBJ databases">
        <title>Caproicibacterium argilliputei sp. nov, a novel caproic acid producing anaerobic bacterium isolated from pit mud.</title>
        <authorList>
            <person name="Xia S."/>
        </authorList>
    </citation>
    <scope>NUCLEOTIDE SEQUENCE [LARGE SCALE GENOMIC DNA]</scope>
    <source>
        <strain evidence="4 5">ZCY20-5</strain>
    </source>
</reference>
<protein>
    <submittedName>
        <fullName evidence="4">Phage tail tape measure protein</fullName>
    </submittedName>
</protein>
<dbReference type="PANTHER" id="PTHR37813">
    <property type="entry name" value="FELS-2 PROPHAGE PROTEIN"/>
    <property type="match status" value="1"/>
</dbReference>
<dbReference type="Pfam" id="PF10145">
    <property type="entry name" value="PhageMin_Tail"/>
    <property type="match status" value="1"/>
</dbReference>
<dbReference type="KEGG" id="carl:PXC00_06345"/>
<dbReference type="PANTHER" id="PTHR37813:SF1">
    <property type="entry name" value="FELS-2 PROPHAGE PROTEIN"/>
    <property type="match status" value="1"/>
</dbReference>
<dbReference type="SUPFAM" id="SSF57997">
    <property type="entry name" value="Tropomyosin"/>
    <property type="match status" value="1"/>
</dbReference>
<organism evidence="4 5">
    <name type="scientific">Caproicibacterium argilliputei</name>
    <dbReference type="NCBI Taxonomy" id="3030016"/>
    <lineage>
        <taxon>Bacteria</taxon>
        <taxon>Bacillati</taxon>
        <taxon>Bacillota</taxon>
        <taxon>Clostridia</taxon>
        <taxon>Eubacteriales</taxon>
        <taxon>Oscillospiraceae</taxon>
        <taxon>Caproicibacterium</taxon>
    </lineage>
</organism>
<keyword evidence="1" id="KW-1188">Viral release from host cell</keyword>
<keyword evidence="2" id="KW-0175">Coiled coil</keyword>
<keyword evidence="5" id="KW-1185">Reference proteome</keyword>
<evidence type="ECO:0000256" key="2">
    <source>
        <dbReference type="SAM" id="Coils"/>
    </source>
</evidence>
<gene>
    <name evidence="4" type="ORF">PXC00_06345</name>
</gene>
<reference evidence="5" key="1">
    <citation type="submission" date="2024-06" db="EMBL/GenBank/DDBJ databases">
        <title>Caproicibacterium argilliputei sp. nov, a novel caproic acid producing anaerobic bacterium isolated from pit mud.</title>
        <authorList>
            <person name="Zeng C."/>
        </authorList>
    </citation>
    <scope>NUCLEOTIDE SEQUENCE [LARGE SCALE GENOMIC DNA]</scope>
    <source>
        <strain evidence="5">ZCY20-5</strain>
    </source>
</reference>
<evidence type="ECO:0000259" key="3">
    <source>
        <dbReference type="Pfam" id="PF10145"/>
    </source>
</evidence>
<proteinExistence type="predicted"/>
<dbReference type="NCBIfam" id="TIGR01760">
    <property type="entry name" value="tape_meas_TP901"/>
    <property type="match status" value="1"/>
</dbReference>
<evidence type="ECO:0000256" key="1">
    <source>
        <dbReference type="ARBA" id="ARBA00022612"/>
    </source>
</evidence>
<sequence>MSSGTAEEFVIDVTAKFNDETGKGAAAVDKEISKLSKDATAYGQAMDKARQKAKNLEEEQRKLTQRLQEARGKYNEVKSKADTYRNGVDALKQRLKDLNSQQKGVSEGIKSVQDRLKSATSSVKGNNDETARLTNTLKQLRQQHTNLNSSISATKERISADTTALNGYAAGAKKSYQALGELLSKSKQLNQEMEQNKRTLNENASAYTKVAQEQLKLRQQNSASSDVIAQKVQTVNSVESGKALTSAGKSINGLGTKLTLGLTTPIVTTGIAAIKKGNDFEAQMSRVKAISGATESEFEKLSNQAVKLGADTSYSATEVAEGMENLASAGFTVNEITAAMPGMLNLAASSGEDLANSADIAASTLRGFGLAASQSGHVADVLAQNAAKTNAAVADTGLAMKYIAPVAKNAGWSLESVTAAIGEMADSGIKGEQAGTTLRGALTNLMDPSKEQAKAMSSLGFSAYDAHGKMKPLSQIIGELSQKTKSLSDQQRDQKIATIMGTDALSGMQVLLKDGKSNLDNLTASLVHSDGASEDMANTMLDNTKGSIEQMNGSLETAAITIQKTLAPTITEAANKVTELSNAFAELSPNTQKGLLATVAGIATVGPILKGVGGTLSTVGKIKEFFGKHAASSAVAEVGTEAVKSASKTSLLTKVISGAKNALGLIPLPLKLITAGAGVAGVAIKKWHDYCVNDNLQKHFGDVQLSMEEVEDVAKRLTTNKWTMQVDTVVKNQEKITDLESDLKSNLEEINKTEWKVSVGLKLTDDEKTGLKESVSSYVSNAIKVVEQQHYTAKLAIDTVFTPGTAENTNATTYANSLYGGMSSEIQRLGTSLAQMWNDAFKDGIINDDEIQKIVKKLEQGKQKIQSEMNKLEKARADVEMQDLQSDALKGGLSEDSFSKLLDEENTQLESQKKSAKEAAKNAKVQSRVAYNDHKISKSAYDKQIDKIDSNTDKQLGTNTANALGNAADTIKSNYSKEYSGVESNFASSFKDFLKKGTTDEDGHGVKWGSFFSSIESQIKSSGIQGDSASAIQKLTQKLQPMTSELLGETDAWLKNKQSIPKAVSSQLEKTFQMEVMAGDTSHADEYTGMQMGKSNAYLKMLENAKKSGVVVPEGIIKGAEISSGKTFSNGAFVDAEKATALASDKLNELFKKMGVNAKSSFATNFAGQLQPEVQASISSLLSGITGKQSGTELKNLFKNANIDISDGLASAISKTKPEVQTKLSGLIAGLFSGIQLDTGNLKSVFGGLNVGISDGIASSLAGLSPEIQQGLISAVESTNPQAALSALQQKFSDNATLKGLKIDTDSTGKLAIEEVSSTLSTMNTMTGGATLTGPTMGAIQGVTSAAQAALAKAKAELAGTSLTMHAKIAVESYSAGARPSSGPQQAGVGYTANGDIKTKPTLTWVAEAGYPEAIIPFDPARRQRALGLWKQTGEALGVKPQYHAAGGIVGGQLPQRRNPQEVFASQQTAVAAAPVVAAASGVGMNLGGVQIIVQGGDGDIVKVIAAHKQEIAEAVAEVVNGAMDSANVPMAQGE</sequence>
<evidence type="ECO:0000313" key="4">
    <source>
        <dbReference type="EMBL" id="WOC33483.1"/>
    </source>
</evidence>
<feature type="coiled-coil region" evidence="2">
    <location>
        <begin position="855"/>
        <end position="926"/>
    </location>
</feature>
<dbReference type="Proteomes" id="UP001300604">
    <property type="component" value="Chromosome"/>
</dbReference>
<evidence type="ECO:0000313" key="5">
    <source>
        <dbReference type="Proteomes" id="UP001300604"/>
    </source>
</evidence>
<dbReference type="Gene3D" id="1.10.287.1490">
    <property type="match status" value="1"/>
</dbReference>
<feature type="coiled-coil region" evidence="2">
    <location>
        <begin position="39"/>
        <end position="210"/>
    </location>
</feature>
<name>A0AA97H4H3_9FIRM</name>
<dbReference type="InterPro" id="IPR010090">
    <property type="entry name" value="Phage_tape_meas"/>
</dbReference>
<dbReference type="RefSeq" id="WP_275846577.1">
    <property type="nucleotide sequence ID" value="NZ_CP135996.1"/>
</dbReference>
<feature type="domain" description="Phage tail tape measure protein" evidence="3">
    <location>
        <begin position="303"/>
        <end position="501"/>
    </location>
</feature>
<dbReference type="EMBL" id="CP135996">
    <property type="protein sequence ID" value="WOC33483.1"/>
    <property type="molecule type" value="Genomic_DNA"/>
</dbReference>
<dbReference type="PROSITE" id="PS00018">
    <property type="entry name" value="EF_HAND_1"/>
    <property type="match status" value="1"/>
</dbReference>
<dbReference type="InterPro" id="IPR018247">
    <property type="entry name" value="EF_Hand_1_Ca_BS"/>
</dbReference>